<dbReference type="PANTHER" id="PTHR44307">
    <property type="entry name" value="PHOSPHOETHANOLAMINE METHYLTRANSFERASE"/>
    <property type="match status" value="1"/>
</dbReference>
<comment type="catalytic activity">
    <reaction evidence="7">
        <text>phosphoethanolamine + S-adenosyl-L-methionine = N-methylethanolamine phosphate + S-adenosyl-L-homocysteine + H(+)</text>
        <dbReference type="Rhea" id="RHEA:20365"/>
        <dbReference type="ChEBI" id="CHEBI:15378"/>
        <dbReference type="ChEBI" id="CHEBI:57781"/>
        <dbReference type="ChEBI" id="CHEBI:57856"/>
        <dbReference type="ChEBI" id="CHEBI:58190"/>
        <dbReference type="ChEBI" id="CHEBI:59789"/>
        <dbReference type="EC" id="2.1.1.103"/>
    </reaction>
    <physiologicalReaction direction="left-to-right" evidence="7">
        <dbReference type="Rhea" id="RHEA:20366"/>
    </physiologicalReaction>
</comment>
<keyword evidence="3" id="KW-0489">Methyltransferase</keyword>
<organism evidence="10">
    <name type="scientific">Calcidiscus leptoporus</name>
    <dbReference type="NCBI Taxonomy" id="127549"/>
    <lineage>
        <taxon>Eukaryota</taxon>
        <taxon>Haptista</taxon>
        <taxon>Haptophyta</taxon>
        <taxon>Prymnesiophyceae</taxon>
        <taxon>Coccolithales</taxon>
        <taxon>Calcidiscaceae</taxon>
        <taxon>Calcidiscus</taxon>
    </lineage>
</organism>
<evidence type="ECO:0000256" key="2">
    <source>
        <dbReference type="ARBA" id="ARBA00005189"/>
    </source>
</evidence>
<evidence type="ECO:0000256" key="8">
    <source>
        <dbReference type="ARBA" id="ARBA00047841"/>
    </source>
</evidence>
<dbReference type="PANTHER" id="PTHR44307:SF2">
    <property type="entry name" value="PHOSPHOETHANOLAMINE METHYLTRANSFERASE ISOFORM X1"/>
    <property type="match status" value="1"/>
</dbReference>
<comment type="catalytic activity">
    <reaction evidence="8">
        <text>N-methylethanolamine phosphate + S-adenosyl-L-methionine = N,N-dimethylethanolamine phosphate + S-adenosyl-L-homocysteine + H(+)</text>
        <dbReference type="Rhea" id="RHEA:25321"/>
        <dbReference type="ChEBI" id="CHEBI:15378"/>
        <dbReference type="ChEBI" id="CHEBI:57781"/>
        <dbReference type="ChEBI" id="CHEBI:57856"/>
        <dbReference type="ChEBI" id="CHEBI:58641"/>
        <dbReference type="ChEBI" id="CHEBI:59789"/>
        <dbReference type="EC" id="2.1.1.103"/>
    </reaction>
    <physiologicalReaction direction="left-to-right" evidence="8">
        <dbReference type="Rhea" id="RHEA:25322"/>
    </physiologicalReaction>
</comment>
<feature type="domain" description="Methyltransferase" evidence="9">
    <location>
        <begin position="66"/>
        <end position="161"/>
    </location>
</feature>
<comment type="pathway">
    <text evidence="2">Lipid metabolism.</text>
</comment>
<dbReference type="AlphaFoldDB" id="A0A7S0P4Y7"/>
<dbReference type="Pfam" id="PF13649">
    <property type="entry name" value="Methyltransf_25"/>
    <property type="match status" value="1"/>
</dbReference>
<comment type="catalytic activity">
    <reaction evidence="6">
        <text>N,N-dimethylethanolamine phosphate + S-adenosyl-L-methionine = phosphocholine + S-adenosyl-L-homocysteine + H(+)</text>
        <dbReference type="Rhea" id="RHEA:25325"/>
        <dbReference type="ChEBI" id="CHEBI:15378"/>
        <dbReference type="ChEBI" id="CHEBI:57856"/>
        <dbReference type="ChEBI" id="CHEBI:58641"/>
        <dbReference type="ChEBI" id="CHEBI:59789"/>
        <dbReference type="ChEBI" id="CHEBI:295975"/>
        <dbReference type="EC" id="2.1.1.103"/>
    </reaction>
    <physiologicalReaction direction="left-to-right" evidence="6">
        <dbReference type="Rhea" id="RHEA:25326"/>
    </physiologicalReaction>
</comment>
<evidence type="ECO:0000256" key="5">
    <source>
        <dbReference type="ARBA" id="ARBA00035674"/>
    </source>
</evidence>
<name>A0A7S0P4Y7_9EUKA</name>
<dbReference type="GO" id="GO:0032259">
    <property type="term" value="P:methylation"/>
    <property type="evidence" value="ECO:0007669"/>
    <property type="project" value="UniProtKB-KW"/>
</dbReference>
<evidence type="ECO:0000313" key="10">
    <source>
        <dbReference type="EMBL" id="CAD8553531.1"/>
    </source>
</evidence>
<gene>
    <name evidence="10" type="ORF">CLEP1334_LOCUS28822</name>
</gene>
<dbReference type="Gene3D" id="3.40.50.150">
    <property type="entry name" value="Vaccinia Virus protein VP39"/>
    <property type="match status" value="1"/>
</dbReference>
<comment type="pathway">
    <text evidence="1">Phospholipid metabolism; phosphatidylcholine biosynthesis.</text>
</comment>
<dbReference type="GO" id="GO:0000234">
    <property type="term" value="F:phosphoethanolamine N-methyltransferase activity"/>
    <property type="evidence" value="ECO:0007669"/>
    <property type="project" value="UniProtKB-EC"/>
</dbReference>
<evidence type="ECO:0000256" key="3">
    <source>
        <dbReference type="ARBA" id="ARBA00022603"/>
    </source>
</evidence>
<dbReference type="InterPro" id="IPR041698">
    <property type="entry name" value="Methyltransf_25"/>
</dbReference>
<evidence type="ECO:0000259" key="9">
    <source>
        <dbReference type="Pfam" id="PF13649"/>
    </source>
</evidence>
<keyword evidence="4" id="KW-0808">Transferase</keyword>
<sequence>MARTAAVYSHAPLLLNLEKEGARWELRSTWCNLGLWDTPGCTFRKACEALALKLARAAGLSSTDSVLDIGIGFGDQTALWVDEFNVNNVVAVEHSAAAAAGARSLLAKYDRVAVFQACANSLPPNVRQARYDVVLCLDCAYHFRTRGAFVDQLASLLRAGGRFAAIDLLPAHATSWFARALQALVAVLTDIPRANLCSTDEYTTMLQSAGFSSVSIEKVECAIFGPLSEHAFAQRKALSDSLTRTQAALLWMIGCLMGLVARWRLFDVFVVVARIGT</sequence>
<dbReference type="EC" id="2.1.1.103" evidence="5"/>
<accession>A0A7S0P4Y7</accession>
<evidence type="ECO:0000256" key="1">
    <source>
        <dbReference type="ARBA" id="ARBA00004969"/>
    </source>
</evidence>
<evidence type="ECO:0000256" key="4">
    <source>
        <dbReference type="ARBA" id="ARBA00022679"/>
    </source>
</evidence>
<dbReference type="EMBL" id="HBER01057724">
    <property type="protein sequence ID" value="CAD8553531.1"/>
    <property type="molecule type" value="Transcribed_RNA"/>
</dbReference>
<protein>
    <recommendedName>
        <fullName evidence="5">phosphoethanolamine N-methyltransferase</fullName>
        <ecNumber evidence="5">2.1.1.103</ecNumber>
    </recommendedName>
</protein>
<evidence type="ECO:0000256" key="7">
    <source>
        <dbReference type="ARBA" id="ARBA00047622"/>
    </source>
</evidence>
<dbReference type="InterPro" id="IPR029063">
    <property type="entry name" value="SAM-dependent_MTases_sf"/>
</dbReference>
<evidence type="ECO:0000256" key="6">
    <source>
        <dbReference type="ARBA" id="ARBA00047619"/>
    </source>
</evidence>
<proteinExistence type="predicted"/>
<dbReference type="SUPFAM" id="SSF53335">
    <property type="entry name" value="S-adenosyl-L-methionine-dependent methyltransferases"/>
    <property type="match status" value="1"/>
</dbReference>
<dbReference type="CDD" id="cd02440">
    <property type="entry name" value="AdoMet_MTases"/>
    <property type="match status" value="1"/>
</dbReference>
<reference evidence="10" key="1">
    <citation type="submission" date="2021-01" db="EMBL/GenBank/DDBJ databases">
        <authorList>
            <person name="Corre E."/>
            <person name="Pelletier E."/>
            <person name="Niang G."/>
            <person name="Scheremetjew M."/>
            <person name="Finn R."/>
            <person name="Kale V."/>
            <person name="Holt S."/>
            <person name="Cochrane G."/>
            <person name="Meng A."/>
            <person name="Brown T."/>
            <person name="Cohen L."/>
        </authorList>
    </citation>
    <scope>NUCLEOTIDE SEQUENCE</scope>
    <source>
        <strain evidence="10">RCC1130</strain>
    </source>
</reference>